<gene>
    <name evidence="2" type="ORF">COS49_00080</name>
</gene>
<proteinExistence type="predicted"/>
<evidence type="ECO:0000259" key="1">
    <source>
        <dbReference type="Pfam" id="PF18297"/>
    </source>
</evidence>
<feature type="domain" description="NFACT protein RNA binding" evidence="1">
    <location>
        <begin position="246"/>
        <end position="307"/>
    </location>
</feature>
<dbReference type="InterPro" id="IPR014729">
    <property type="entry name" value="Rossmann-like_a/b/a_fold"/>
</dbReference>
<name>A0A2M7BVC5_9BACT</name>
<dbReference type="SUPFAM" id="SSF52402">
    <property type="entry name" value="Adenine nucleotide alpha hydrolases-like"/>
    <property type="match status" value="1"/>
</dbReference>
<dbReference type="EMBL" id="PEUX01000001">
    <property type="protein sequence ID" value="PIV10523.1"/>
    <property type="molecule type" value="Genomic_DNA"/>
</dbReference>
<evidence type="ECO:0000313" key="2">
    <source>
        <dbReference type="EMBL" id="PIV10523.1"/>
    </source>
</evidence>
<protein>
    <submittedName>
        <fullName evidence="2">tRNA 4-thiouridine(8) synthase ThiI</fullName>
    </submittedName>
</protein>
<dbReference type="InterPro" id="IPR059101">
    <property type="entry name" value="NFACT-R_2"/>
</dbReference>
<dbReference type="Pfam" id="PF18297">
    <property type="entry name" value="NFACT-R_2"/>
    <property type="match status" value="1"/>
</dbReference>
<dbReference type="Proteomes" id="UP000229894">
    <property type="component" value="Unassembled WGS sequence"/>
</dbReference>
<dbReference type="Gene3D" id="3.40.50.620">
    <property type="entry name" value="HUPs"/>
    <property type="match status" value="1"/>
</dbReference>
<organism evidence="2 3">
    <name type="scientific">Candidatus Portnoybacteria bacterium CG03_land_8_20_14_0_80_41_10</name>
    <dbReference type="NCBI Taxonomy" id="1974808"/>
    <lineage>
        <taxon>Bacteria</taxon>
        <taxon>Candidatus Portnoyibacteriota</taxon>
    </lineage>
</organism>
<sequence length="318" mass="36269">MPKRINALILFSGGLDSILSVKLLQKQRIKVTGLVFVSYFFNSQLATKAAKKLKIKLKIVNFSEEHFKIVKKPEYGYGKAMNPCIDCHLLMLKKAKKIMEDSVRDEKFDFIATGEVLGERPMSQNRQALELIERESGLKGYLLRPLSAKLLEPTVAEKKGLVNRDKFLDISGRSRKRQMALAKKWKIKEYPTPAGGCLLTDPQFGQRLKELLEKWPKAQGNDVELLKLGRHFWATPAPEKTQRGVESNKIIVGRNKEENKKIKKLAQKGDLVIEPRDFPGPTVLIRSKNKLFKESLAKAKELMIKHSPKLRRKLGIDK</sequence>
<accession>A0A2M7BVC5</accession>
<dbReference type="Pfam" id="PF03054">
    <property type="entry name" value="tRNA_Me_trans"/>
    <property type="match status" value="1"/>
</dbReference>
<reference evidence="3" key="1">
    <citation type="submission" date="2017-09" db="EMBL/GenBank/DDBJ databases">
        <title>Depth-based differentiation of microbial function through sediment-hosted aquifers and enrichment of novel symbionts in the deep terrestrial subsurface.</title>
        <authorList>
            <person name="Probst A.J."/>
            <person name="Ladd B."/>
            <person name="Jarett J.K."/>
            <person name="Geller-Mcgrath D.E."/>
            <person name="Sieber C.M.K."/>
            <person name="Emerson J.B."/>
            <person name="Anantharaman K."/>
            <person name="Thomas B.C."/>
            <person name="Malmstrom R."/>
            <person name="Stieglmeier M."/>
            <person name="Klingl A."/>
            <person name="Woyke T."/>
            <person name="Ryan C.M."/>
            <person name="Banfield J.F."/>
        </authorList>
    </citation>
    <scope>NUCLEOTIDE SEQUENCE [LARGE SCALE GENOMIC DNA]</scope>
</reference>
<dbReference type="AlphaFoldDB" id="A0A2M7BVC5"/>
<evidence type="ECO:0000313" key="3">
    <source>
        <dbReference type="Proteomes" id="UP000229894"/>
    </source>
</evidence>
<dbReference type="PANTHER" id="PTHR11933">
    <property type="entry name" value="TRNA 5-METHYLAMINOMETHYL-2-THIOURIDYLATE -METHYLTRANSFERASE"/>
    <property type="match status" value="1"/>
</dbReference>
<dbReference type="PANTHER" id="PTHR11933:SF6">
    <property type="entry name" value="THIL AANH DOMAIN-CONTAINING PROTEIN"/>
    <property type="match status" value="1"/>
</dbReference>
<comment type="caution">
    <text evidence="2">The sequence shown here is derived from an EMBL/GenBank/DDBJ whole genome shotgun (WGS) entry which is preliminary data.</text>
</comment>